<dbReference type="EMBL" id="JBHTJS010000055">
    <property type="protein sequence ID" value="MFD1009156.1"/>
    <property type="molecule type" value="Genomic_DNA"/>
</dbReference>
<keyword evidence="10" id="KW-1185">Reference proteome</keyword>
<accession>A0ABW3KM54</accession>
<dbReference type="PIRSF" id="PIRSF006066">
    <property type="entry name" value="HI0050"/>
    <property type="match status" value="1"/>
</dbReference>
<evidence type="ECO:0000256" key="5">
    <source>
        <dbReference type="ARBA" id="ARBA00022989"/>
    </source>
</evidence>
<feature type="transmembrane region" description="Helical" evidence="7">
    <location>
        <begin position="7"/>
        <end position="38"/>
    </location>
</feature>
<comment type="function">
    <text evidence="7">Part of the tripartite ATP-independent periplasmic (TRAP) transport system.</text>
</comment>
<keyword evidence="2" id="KW-1003">Cell membrane</keyword>
<evidence type="ECO:0000256" key="3">
    <source>
        <dbReference type="ARBA" id="ARBA00022519"/>
    </source>
</evidence>
<feature type="transmembrane region" description="Helical" evidence="7">
    <location>
        <begin position="316"/>
        <end position="347"/>
    </location>
</feature>
<feature type="transmembrane region" description="Helical" evidence="7">
    <location>
        <begin position="395"/>
        <end position="423"/>
    </location>
</feature>
<keyword evidence="3 7" id="KW-0997">Cell inner membrane</keyword>
<comment type="subcellular location">
    <subcellularLocation>
        <location evidence="1 7">Cell inner membrane</location>
        <topology evidence="1 7">Multi-pass membrane protein</topology>
    </subcellularLocation>
</comment>
<proteinExistence type="inferred from homology"/>
<sequence>MSPDLLMLLIFGGAMLLGVPVAFALGLGGAAGIVLGLSPDMLATLGTNTYNSVAKYPLIAIPLFILTGLIFERAGVAASLVRFAQALIGPRHGGLGLVVVLVCLIMGGMSGSGPADAAAVAMVMLPSMTKAGYPKPFSAALIASASSTAILIPPSIALILYSIVVPGVDLRALFAAGLFPGLLAGMSLLLPVWWLAKRNGWEDPSQSERPDLKESFIKALPALFAPVLILGGLRSGLFTPTEAAVVAVTYGLIVGIFVYRQLSLKEVWGLLGDAGMVSGVVMIIISLAGIFAWAGTTLGTFNHLAESMLSLSDQSWVLLILIMVLVLLAGMLLDAISIYLIITPILIPLMQHFGWNPVWFGILMAMNIAIGQFTPPVAINLMVTTQIAGIRLEKTFGWALFFMLTMLSALVLVMVFPGIALWLPEKLGYVVGPW</sequence>
<keyword evidence="6 7" id="KW-0472">Membrane</keyword>
<feature type="transmembrane region" description="Helical" evidence="7">
    <location>
        <begin position="95"/>
        <end position="125"/>
    </location>
</feature>
<organism evidence="9 10">
    <name type="scientific">Oceanisphaera ostreae</name>
    <dbReference type="NCBI Taxonomy" id="914151"/>
    <lineage>
        <taxon>Bacteria</taxon>
        <taxon>Pseudomonadati</taxon>
        <taxon>Pseudomonadota</taxon>
        <taxon>Gammaproteobacteria</taxon>
        <taxon>Aeromonadales</taxon>
        <taxon>Aeromonadaceae</taxon>
        <taxon>Oceanisphaera</taxon>
    </lineage>
</organism>
<feature type="transmembrane region" description="Helical" evidence="7">
    <location>
        <begin position="216"/>
        <end position="233"/>
    </location>
</feature>
<protein>
    <recommendedName>
        <fullName evidence="7">TRAP transporter large permease protein</fullName>
    </recommendedName>
</protein>
<comment type="similarity">
    <text evidence="7">Belongs to the TRAP transporter large permease family.</text>
</comment>
<feature type="transmembrane region" description="Helical" evidence="7">
    <location>
        <begin position="58"/>
        <end position="83"/>
    </location>
</feature>
<dbReference type="RefSeq" id="WP_379559176.1">
    <property type="nucleotide sequence ID" value="NZ_JBHTJS010000055.1"/>
</dbReference>
<gene>
    <name evidence="9" type="ORF">ACFQ1C_13475</name>
</gene>
<evidence type="ECO:0000256" key="2">
    <source>
        <dbReference type="ARBA" id="ARBA00022475"/>
    </source>
</evidence>
<feature type="transmembrane region" description="Helical" evidence="7">
    <location>
        <begin position="245"/>
        <end position="262"/>
    </location>
</feature>
<feature type="domain" description="TRAP C4-dicarboxylate transport system permease DctM subunit" evidence="8">
    <location>
        <begin position="11"/>
        <end position="419"/>
    </location>
</feature>
<comment type="subunit">
    <text evidence="7">The complex comprises the extracytoplasmic solute receptor protein and the two transmembrane proteins.</text>
</comment>
<keyword evidence="4 7" id="KW-0812">Transmembrane</keyword>
<feature type="transmembrane region" description="Helical" evidence="7">
    <location>
        <begin position="359"/>
        <end position="383"/>
    </location>
</feature>
<feature type="transmembrane region" description="Helical" evidence="7">
    <location>
        <begin position="137"/>
        <end position="161"/>
    </location>
</feature>
<feature type="transmembrane region" description="Helical" evidence="7">
    <location>
        <begin position="274"/>
        <end position="295"/>
    </location>
</feature>
<name>A0ABW3KM54_9GAMM</name>
<dbReference type="InterPro" id="IPR010656">
    <property type="entry name" value="DctM"/>
</dbReference>
<evidence type="ECO:0000313" key="9">
    <source>
        <dbReference type="EMBL" id="MFD1009156.1"/>
    </source>
</evidence>
<comment type="caution">
    <text evidence="9">The sequence shown here is derived from an EMBL/GenBank/DDBJ whole genome shotgun (WGS) entry which is preliminary data.</text>
</comment>
<dbReference type="InterPro" id="IPR004681">
    <property type="entry name" value="TRAP_DctM"/>
</dbReference>
<evidence type="ECO:0000256" key="6">
    <source>
        <dbReference type="ARBA" id="ARBA00023136"/>
    </source>
</evidence>
<dbReference type="NCBIfam" id="TIGR00786">
    <property type="entry name" value="dctM"/>
    <property type="match status" value="1"/>
</dbReference>
<feature type="transmembrane region" description="Helical" evidence="7">
    <location>
        <begin position="173"/>
        <end position="196"/>
    </location>
</feature>
<evidence type="ECO:0000256" key="1">
    <source>
        <dbReference type="ARBA" id="ARBA00004429"/>
    </source>
</evidence>
<keyword evidence="5 7" id="KW-1133">Transmembrane helix</keyword>
<evidence type="ECO:0000313" key="10">
    <source>
        <dbReference type="Proteomes" id="UP001597048"/>
    </source>
</evidence>
<evidence type="ECO:0000256" key="4">
    <source>
        <dbReference type="ARBA" id="ARBA00022692"/>
    </source>
</evidence>
<evidence type="ECO:0000259" key="8">
    <source>
        <dbReference type="Pfam" id="PF06808"/>
    </source>
</evidence>
<reference evidence="10" key="1">
    <citation type="journal article" date="2019" name="Int. J. Syst. Evol. Microbiol.">
        <title>The Global Catalogue of Microorganisms (GCM) 10K type strain sequencing project: providing services to taxonomists for standard genome sequencing and annotation.</title>
        <authorList>
            <consortium name="The Broad Institute Genomics Platform"/>
            <consortium name="The Broad Institute Genome Sequencing Center for Infectious Disease"/>
            <person name="Wu L."/>
            <person name="Ma J."/>
        </authorList>
    </citation>
    <scope>NUCLEOTIDE SEQUENCE [LARGE SCALE GENOMIC DNA]</scope>
    <source>
        <strain evidence="10">CCUG 60525</strain>
    </source>
</reference>
<keyword evidence="7" id="KW-0813">Transport</keyword>
<dbReference type="PANTHER" id="PTHR33362">
    <property type="entry name" value="SIALIC ACID TRAP TRANSPORTER PERMEASE PROTEIN SIAT-RELATED"/>
    <property type="match status" value="1"/>
</dbReference>
<evidence type="ECO:0000256" key="7">
    <source>
        <dbReference type="RuleBase" id="RU369079"/>
    </source>
</evidence>
<dbReference type="Pfam" id="PF06808">
    <property type="entry name" value="DctM"/>
    <property type="match status" value="1"/>
</dbReference>
<dbReference type="Proteomes" id="UP001597048">
    <property type="component" value="Unassembled WGS sequence"/>
</dbReference>